<evidence type="ECO:0000313" key="4">
    <source>
        <dbReference type="Proteomes" id="UP000179037"/>
    </source>
</evidence>
<gene>
    <name evidence="3" type="ORF">A3A87_02435</name>
</gene>
<name>A0A1F6TZ41_9PROT</name>
<dbReference type="InterPro" id="IPR036265">
    <property type="entry name" value="HIT-like_sf"/>
</dbReference>
<dbReference type="PIRSF" id="PIRSF000714">
    <property type="entry name" value="HIT"/>
    <property type="match status" value="1"/>
</dbReference>
<organism evidence="3 4">
    <name type="scientific">Candidatus Muproteobacteria bacterium RIFCSPLOWO2_01_FULL_60_18</name>
    <dbReference type="NCBI Taxonomy" id="1817768"/>
    <lineage>
        <taxon>Bacteria</taxon>
        <taxon>Pseudomonadati</taxon>
        <taxon>Pseudomonadota</taxon>
        <taxon>Candidatus Muproteobacteria</taxon>
    </lineage>
</organism>
<sequence length="138" mass="16315">MNSCPLCHPENETVLWQDDRYRVILVEDPDYPGFCRVIWEEHVKEMTDLTEPERLHLMAVVFVTEETLREVLHPDKINLASLGNQVPHLHWHVIPRFTDDVHFPDPVWSVRKRDVRAASMDWSRLIGELKRHLSDSLD</sequence>
<feature type="short sequence motif" description="Histidine triad motif" evidence="1">
    <location>
        <begin position="88"/>
        <end position="92"/>
    </location>
</feature>
<dbReference type="PANTHER" id="PTHR42997">
    <property type="entry name" value="HIT FAMILY HYDROLASE"/>
    <property type="match status" value="1"/>
</dbReference>
<evidence type="ECO:0000313" key="3">
    <source>
        <dbReference type="EMBL" id="OGI50342.1"/>
    </source>
</evidence>
<dbReference type="AlphaFoldDB" id="A0A1F6TZ41"/>
<protein>
    <recommendedName>
        <fullName evidence="2">HIT domain-containing protein</fullName>
    </recommendedName>
</protein>
<comment type="caution">
    <text evidence="3">The sequence shown here is derived from an EMBL/GenBank/DDBJ whole genome shotgun (WGS) entry which is preliminary data.</text>
</comment>
<dbReference type="InterPro" id="IPR052908">
    <property type="entry name" value="AP-4-A_phosphorylase"/>
</dbReference>
<dbReference type="PANTHER" id="PTHR42997:SF1">
    <property type="entry name" value="AP-4-A PHOSPHORYLASE"/>
    <property type="match status" value="1"/>
</dbReference>
<dbReference type="STRING" id="1817768.A3A87_02435"/>
<dbReference type="SUPFAM" id="SSF54197">
    <property type="entry name" value="HIT-like"/>
    <property type="match status" value="1"/>
</dbReference>
<evidence type="ECO:0000259" key="2">
    <source>
        <dbReference type="PROSITE" id="PS51084"/>
    </source>
</evidence>
<accession>A0A1F6TZ41</accession>
<dbReference type="Pfam" id="PF01230">
    <property type="entry name" value="HIT"/>
    <property type="match status" value="1"/>
</dbReference>
<feature type="domain" description="HIT" evidence="2">
    <location>
        <begin position="2"/>
        <end position="103"/>
    </location>
</feature>
<dbReference type="InterPro" id="IPR011146">
    <property type="entry name" value="HIT-like"/>
</dbReference>
<dbReference type="Gene3D" id="3.30.428.10">
    <property type="entry name" value="HIT-like"/>
    <property type="match status" value="1"/>
</dbReference>
<dbReference type="GO" id="GO:0003824">
    <property type="term" value="F:catalytic activity"/>
    <property type="evidence" value="ECO:0007669"/>
    <property type="project" value="InterPro"/>
</dbReference>
<dbReference type="PROSITE" id="PS51084">
    <property type="entry name" value="HIT_2"/>
    <property type="match status" value="1"/>
</dbReference>
<dbReference type="EMBL" id="MFTC01000073">
    <property type="protein sequence ID" value="OGI50342.1"/>
    <property type="molecule type" value="Genomic_DNA"/>
</dbReference>
<evidence type="ECO:0000256" key="1">
    <source>
        <dbReference type="PROSITE-ProRule" id="PRU00464"/>
    </source>
</evidence>
<dbReference type="InterPro" id="IPR026026">
    <property type="entry name" value="HIT_Hint"/>
</dbReference>
<reference evidence="3 4" key="1">
    <citation type="journal article" date="2016" name="Nat. Commun.">
        <title>Thousands of microbial genomes shed light on interconnected biogeochemical processes in an aquifer system.</title>
        <authorList>
            <person name="Anantharaman K."/>
            <person name="Brown C.T."/>
            <person name="Hug L.A."/>
            <person name="Sharon I."/>
            <person name="Castelle C.J."/>
            <person name="Probst A.J."/>
            <person name="Thomas B.C."/>
            <person name="Singh A."/>
            <person name="Wilkins M.J."/>
            <person name="Karaoz U."/>
            <person name="Brodie E.L."/>
            <person name="Williams K.H."/>
            <person name="Hubbard S.S."/>
            <person name="Banfield J.F."/>
        </authorList>
    </citation>
    <scope>NUCLEOTIDE SEQUENCE [LARGE SCALE GENOMIC DNA]</scope>
</reference>
<proteinExistence type="predicted"/>
<dbReference type="Proteomes" id="UP000179037">
    <property type="component" value="Unassembled WGS sequence"/>
</dbReference>